<keyword evidence="2" id="KW-1185">Reference proteome</keyword>
<dbReference type="Proteomes" id="UP000475862">
    <property type="component" value="Unassembled WGS sequence"/>
</dbReference>
<sequence>MFIDPHALSLQQASVHSESEAFVYEKEIRFGLNELKKKKWENTLLHSKLLKHGKENKAFILSNTWYLHYEDNYLKTLLYTFLYNFIKHKFYQSTYTVFIINKLNKINLNNSPKIELEISELYNLTVNYQETANMNINISTLIVKKCEKLCIDALMPNYTLCTAIAELEIEKWLIVLFTKRKDKELCE</sequence>
<organism evidence="1 2">
    <name type="scientific">Aphis glycines</name>
    <name type="common">Soybean aphid</name>
    <dbReference type="NCBI Taxonomy" id="307491"/>
    <lineage>
        <taxon>Eukaryota</taxon>
        <taxon>Metazoa</taxon>
        <taxon>Ecdysozoa</taxon>
        <taxon>Arthropoda</taxon>
        <taxon>Hexapoda</taxon>
        <taxon>Insecta</taxon>
        <taxon>Pterygota</taxon>
        <taxon>Neoptera</taxon>
        <taxon>Paraneoptera</taxon>
        <taxon>Hemiptera</taxon>
        <taxon>Sternorrhyncha</taxon>
        <taxon>Aphidomorpha</taxon>
        <taxon>Aphidoidea</taxon>
        <taxon>Aphididae</taxon>
        <taxon>Aphidini</taxon>
        <taxon>Aphis</taxon>
        <taxon>Aphis</taxon>
    </lineage>
</organism>
<accession>A0A6G0TRR0</accession>
<comment type="caution">
    <text evidence="1">The sequence shown here is derived from an EMBL/GenBank/DDBJ whole genome shotgun (WGS) entry which is preliminary data.</text>
</comment>
<name>A0A6G0TRR0_APHGL</name>
<evidence type="ECO:0000313" key="2">
    <source>
        <dbReference type="Proteomes" id="UP000475862"/>
    </source>
</evidence>
<gene>
    <name evidence="1" type="ORF">AGLY_007023</name>
</gene>
<evidence type="ECO:0000313" key="1">
    <source>
        <dbReference type="EMBL" id="KAE9536621.1"/>
    </source>
</evidence>
<protein>
    <submittedName>
        <fullName evidence="1">Uncharacterized protein</fullName>
    </submittedName>
</protein>
<dbReference type="EMBL" id="VYZN01000022">
    <property type="protein sequence ID" value="KAE9536621.1"/>
    <property type="molecule type" value="Genomic_DNA"/>
</dbReference>
<proteinExistence type="predicted"/>
<reference evidence="1 2" key="1">
    <citation type="submission" date="2019-08" db="EMBL/GenBank/DDBJ databases">
        <title>The genome of the soybean aphid Biotype 1, its phylome, world population structure and adaptation to the North American continent.</title>
        <authorList>
            <person name="Giordano R."/>
            <person name="Donthu R.K."/>
            <person name="Hernandez A.G."/>
            <person name="Wright C.L."/>
            <person name="Zimin A.V."/>
        </authorList>
    </citation>
    <scope>NUCLEOTIDE SEQUENCE [LARGE SCALE GENOMIC DNA]</scope>
    <source>
        <tissue evidence="1">Whole aphids</tissue>
    </source>
</reference>
<dbReference type="AlphaFoldDB" id="A0A6G0TRR0"/>